<proteinExistence type="predicted"/>
<dbReference type="EMBL" id="FNXT01001249">
    <property type="protein sequence ID" value="SZX76140.1"/>
    <property type="molecule type" value="Genomic_DNA"/>
</dbReference>
<evidence type="ECO:0000313" key="1">
    <source>
        <dbReference type="EMBL" id="SZX76140.1"/>
    </source>
</evidence>
<keyword evidence="2" id="KW-1185">Reference proteome</keyword>
<name>A0A383WFM4_TETOB</name>
<reference evidence="1 2" key="1">
    <citation type="submission" date="2016-10" db="EMBL/GenBank/DDBJ databases">
        <authorList>
            <person name="Cai Z."/>
        </authorList>
    </citation>
    <scope>NUCLEOTIDE SEQUENCE [LARGE SCALE GENOMIC DNA]</scope>
</reference>
<sequence length="289" mass="30985">MASWVTVHCRNFSTTRQLCDGDTCIVCQQSAASYNCYICKAWVAPAGLTPSGSSSNSSSSNAVVSSLLRDVLRKLQPEAAPGLGEAELLPLLQELEGQQLLPAPSLHEALAASSAEDHVTLQSHPKRFRQLLEAALLKSVLLTVPETDAKGAAIDAVVQLLLRSTSGSSSMLQLHGRPVSIDRIEVAGSVGKSVAVQGQWDIDLVAFVNLPITLDIIRSIDLMDLEITHSSWWTAELQQQLINLLQQQLGSSSSLQLIEAPHIGRVAVKFTAGVLTAEAEHELSFDVCC</sequence>
<accession>A0A383WFM4</accession>
<dbReference type="InterPro" id="IPR043519">
    <property type="entry name" value="NT_sf"/>
</dbReference>
<dbReference type="AlphaFoldDB" id="A0A383WFM4"/>
<dbReference type="Gene3D" id="3.30.460.10">
    <property type="entry name" value="Beta Polymerase, domain 2"/>
    <property type="match status" value="1"/>
</dbReference>
<evidence type="ECO:0000313" key="2">
    <source>
        <dbReference type="Proteomes" id="UP000256970"/>
    </source>
</evidence>
<gene>
    <name evidence="1" type="ORF">BQ4739_LOCUS16502</name>
</gene>
<organism evidence="1 2">
    <name type="scientific">Tetradesmus obliquus</name>
    <name type="common">Green alga</name>
    <name type="synonym">Acutodesmus obliquus</name>
    <dbReference type="NCBI Taxonomy" id="3088"/>
    <lineage>
        <taxon>Eukaryota</taxon>
        <taxon>Viridiplantae</taxon>
        <taxon>Chlorophyta</taxon>
        <taxon>core chlorophytes</taxon>
        <taxon>Chlorophyceae</taxon>
        <taxon>CS clade</taxon>
        <taxon>Sphaeropleales</taxon>
        <taxon>Scenedesmaceae</taxon>
        <taxon>Tetradesmus</taxon>
    </lineage>
</organism>
<dbReference type="PROSITE" id="PS50152">
    <property type="entry name" value="25A_SYNTH_3"/>
    <property type="match status" value="1"/>
</dbReference>
<dbReference type="Proteomes" id="UP000256970">
    <property type="component" value="Unassembled WGS sequence"/>
</dbReference>
<protein>
    <submittedName>
        <fullName evidence="1">Uncharacterized protein</fullName>
    </submittedName>
</protein>